<dbReference type="PANTHER" id="PTHR37468:SF1">
    <property type="entry name" value="SULFATE TRANSPORTER CYSZ"/>
    <property type="match status" value="1"/>
</dbReference>
<evidence type="ECO:0000313" key="13">
    <source>
        <dbReference type="Proteomes" id="UP000765845"/>
    </source>
</evidence>
<evidence type="ECO:0000256" key="1">
    <source>
        <dbReference type="ARBA" id="ARBA00004141"/>
    </source>
</evidence>
<keyword evidence="8 11" id="KW-0764">Sulfate transport</keyword>
<keyword evidence="7 11" id="KW-1133">Transmembrane helix</keyword>
<organism evidence="12 13">
    <name type="scientific">Spongiibacter thalassae</name>
    <dbReference type="NCBI Taxonomy" id="2721624"/>
    <lineage>
        <taxon>Bacteria</taxon>
        <taxon>Pseudomonadati</taxon>
        <taxon>Pseudomonadota</taxon>
        <taxon>Gammaproteobacteria</taxon>
        <taxon>Cellvibrionales</taxon>
        <taxon>Spongiibacteraceae</taxon>
        <taxon>Spongiibacter</taxon>
    </lineage>
</organism>
<keyword evidence="13" id="KW-1185">Reference proteome</keyword>
<evidence type="ECO:0000256" key="5">
    <source>
        <dbReference type="ARBA" id="ARBA00022605"/>
    </source>
</evidence>
<dbReference type="PANTHER" id="PTHR37468">
    <property type="entry name" value="SULFATE TRANSPORTER CYSZ"/>
    <property type="match status" value="1"/>
</dbReference>
<keyword evidence="6 11" id="KW-0812">Transmembrane</keyword>
<evidence type="ECO:0000256" key="3">
    <source>
        <dbReference type="ARBA" id="ARBA00022475"/>
    </source>
</evidence>
<name>A0ABX1GKD5_9GAMM</name>
<dbReference type="InterPro" id="IPR022985">
    <property type="entry name" value="Sulfate_CysZ"/>
</dbReference>
<gene>
    <name evidence="11 12" type="primary">cysZ</name>
    <name evidence="12" type="ORF">HCU74_16130</name>
</gene>
<evidence type="ECO:0000256" key="4">
    <source>
        <dbReference type="ARBA" id="ARBA00022519"/>
    </source>
</evidence>
<evidence type="ECO:0000256" key="10">
    <source>
        <dbReference type="ARBA" id="ARBA00023192"/>
    </source>
</evidence>
<evidence type="ECO:0000256" key="11">
    <source>
        <dbReference type="HAMAP-Rule" id="MF_00468"/>
    </source>
</evidence>
<keyword evidence="5 11" id="KW-0028">Amino-acid biosynthesis</keyword>
<evidence type="ECO:0000313" key="12">
    <source>
        <dbReference type="EMBL" id="NKI18938.1"/>
    </source>
</evidence>
<feature type="transmembrane region" description="Helical" evidence="11">
    <location>
        <begin position="201"/>
        <end position="228"/>
    </location>
</feature>
<feature type="transmembrane region" description="Helical" evidence="11">
    <location>
        <begin position="24"/>
        <end position="47"/>
    </location>
</feature>
<dbReference type="InterPro" id="IPR050480">
    <property type="entry name" value="CysZ-like"/>
</dbReference>
<dbReference type="Proteomes" id="UP000765845">
    <property type="component" value="Unassembled WGS sequence"/>
</dbReference>
<comment type="caution">
    <text evidence="12">The sequence shown here is derived from an EMBL/GenBank/DDBJ whole genome shotgun (WGS) entry which is preliminary data.</text>
</comment>
<dbReference type="NCBIfam" id="NF003433">
    <property type="entry name" value="PRK04949.1"/>
    <property type="match status" value="1"/>
</dbReference>
<evidence type="ECO:0000256" key="8">
    <source>
        <dbReference type="ARBA" id="ARBA00023032"/>
    </source>
</evidence>
<reference evidence="12 13" key="1">
    <citation type="submission" date="2020-04" db="EMBL/GenBank/DDBJ databases">
        <authorList>
            <person name="Yoon J."/>
        </authorList>
    </citation>
    <scope>NUCLEOTIDE SEQUENCE [LARGE SCALE GENOMIC DNA]</scope>
    <source>
        <strain evidence="12 13">KMU-166</strain>
    </source>
</reference>
<comment type="similarity">
    <text evidence="11">Belongs to the CysZ family.</text>
</comment>
<sequence length="242" mass="27403">MSQKALSGPQYLARGFQLLRLPGIRLFVALPLAINTLIFGLLSYFAVGRFSHWINQLIDWLPDWLGFLEWLLWPLAVILLLAIVMYLFSTIANIVAAPFNGLLAEKLEEILSGEEVSGRETFVSALASFPRSMGRECQKLLYYALFAILTLIASFIISPLAPILWFCMNAWMMAIEYADYPMDNHKLSFKEARRRLEKQRFTSFGFGAVVMVGTMIPIVNLIIMPAAVCGGTVMWLERLKQQ</sequence>
<dbReference type="EMBL" id="JAAWWK010000006">
    <property type="protein sequence ID" value="NKI18938.1"/>
    <property type="molecule type" value="Genomic_DNA"/>
</dbReference>
<dbReference type="Pfam" id="PF07264">
    <property type="entry name" value="EI24"/>
    <property type="match status" value="1"/>
</dbReference>
<keyword evidence="4 11" id="KW-0997">Cell inner membrane</keyword>
<accession>A0ABX1GKD5</accession>
<comment type="function">
    <text evidence="11">High affinity, high specificity proton-dependent sulfate transporter, which mediates sulfate uptake. Provides the sulfur source for the cysteine synthesis pathway.</text>
</comment>
<dbReference type="RefSeq" id="WP_168451455.1">
    <property type="nucleotide sequence ID" value="NZ_JAAWWK010000006.1"/>
</dbReference>
<evidence type="ECO:0000256" key="2">
    <source>
        <dbReference type="ARBA" id="ARBA00022448"/>
    </source>
</evidence>
<dbReference type="HAMAP" id="MF_00468">
    <property type="entry name" value="CysZ"/>
    <property type="match status" value="1"/>
</dbReference>
<evidence type="ECO:0000256" key="7">
    <source>
        <dbReference type="ARBA" id="ARBA00022989"/>
    </source>
</evidence>
<feature type="transmembrane region" description="Helical" evidence="11">
    <location>
        <begin position="140"/>
        <end position="157"/>
    </location>
</feature>
<evidence type="ECO:0000256" key="6">
    <source>
        <dbReference type="ARBA" id="ARBA00022692"/>
    </source>
</evidence>
<keyword evidence="9 11" id="KW-0472">Membrane</keyword>
<keyword evidence="10 11" id="KW-0198">Cysteine biosynthesis</keyword>
<feature type="transmembrane region" description="Helical" evidence="11">
    <location>
        <begin position="67"/>
        <end position="88"/>
    </location>
</feature>
<proteinExistence type="inferred from homology"/>
<protein>
    <recommendedName>
        <fullName evidence="11">Sulfate transporter CysZ</fullName>
    </recommendedName>
</protein>
<evidence type="ECO:0000256" key="9">
    <source>
        <dbReference type="ARBA" id="ARBA00023136"/>
    </source>
</evidence>
<keyword evidence="3 11" id="KW-1003">Cell membrane</keyword>
<keyword evidence="2 11" id="KW-0813">Transport</keyword>
<comment type="subcellular location">
    <subcellularLocation>
        <location evidence="11">Cell inner membrane</location>
        <topology evidence="11">Multi-pass membrane protein</topology>
    </subcellularLocation>
    <subcellularLocation>
        <location evidence="1">Membrane</location>
        <topology evidence="1">Multi-pass membrane protein</topology>
    </subcellularLocation>
</comment>
<dbReference type="InterPro" id="IPR059112">
    <property type="entry name" value="CysZ/EI24"/>
</dbReference>